<dbReference type="PANTHER" id="PTHR12196:SF2">
    <property type="entry name" value="DIPHTHINE--AMMONIA LIGASE"/>
    <property type="match status" value="1"/>
</dbReference>
<reference evidence="2 3" key="1">
    <citation type="submission" date="2020-08" db="EMBL/GenBank/DDBJ databases">
        <authorList>
            <person name="Liu C."/>
            <person name="Sun Q."/>
        </authorList>
    </citation>
    <scope>NUCLEOTIDE SEQUENCE [LARGE SCALE GENOMIC DNA]</scope>
    <source>
        <strain evidence="2 3">NSJ-18</strain>
    </source>
</reference>
<feature type="domain" description="Diphthamide synthase" evidence="1">
    <location>
        <begin position="5"/>
        <end position="215"/>
    </location>
</feature>
<dbReference type="Proteomes" id="UP000609849">
    <property type="component" value="Unassembled WGS sequence"/>
</dbReference>
<comment type="caution">
    <text evidence="2">The sequence shown here is derived from an EMBL/GenBank/DDBJ whole genome shotgun (WGS) entry which is preliminary data.</text>
</comment>
<gene>
    <name evidence="2" type="ORF">H8923_06100</name>
</gene>
<organism evidence="2 3">
    <name type="scientific">Romboutsia faecis</name>
    <dbReference type="NCBI Taxonomy" id="2764597"/>
    <lineage>
        <taxon>Bacteria</taxon>
        <taxon>Bacillati</taxon>
        <taxon>Bacillota</taxon>
        <taxon>Clostridia</taxon>
        <taxon>Peptostreptococcales</taxon>
        <taxon>Peptostreptococcaceae</taxon>
        <taxon>Romboutsia</taxon>
    </lineage>
</organism>
<dbReference type="PANTHER" id="PTHR12196">
    <property type="entry name" value="DOMAIN OF UNKNOWN FUNCTION 71 DUF71 -CONTAINING PROTEIN"/>
    <property type="match status" value="1"/>
</dbReference>
<keyword evidence="3" id="KW-1185">Reference proteome</keyword>
<dbReference type="EMBL" id="JACRWE010000002">
    <property type="protein sequence ID" value="MBC5996328.1"/>
    <property type="molecule type" value="Genomic_DNA"/>
</dbReference>
<evidence type="ECO:0000313" key="3">
    <source>
        <dbReference type="Proteomes" id="UP000609849"/>
    </source>
</evidence>
<dbReference type="InterPro" id="IPR030662">
    <property type="entry name" value="DPH6/MJ0570"/>
</dbReference>
<dbReference type="Pfam" id="PF01902">
    <property type="entry name" value="Diphthami_syn_2"/>
    <property type="match status" value="1"/>
</dbReference>
<dbReference type="GO" id="GO:0017178">
    <property type="term" value="F:diphthine-ammonia ligase activity"/>
    <property type="evidence" value="ECO:0007669"/>
    <property type="project" value="UniProtKB-EC"/>
</dbReference>
<dbReference type="InterPro" id="IPR002761">
    <property type="entry name" value="Diphthami_syn_dom"/>
</dbReference>
<dbReference type="InterPro" id="IPR014729">
    <property type="entry name" value="Rossmann-like_a/b/a_fold"/>
</dbReference>
<evidence type="ECO:0000313" key="2">
    <source>
        <dbReference type="EMBL" id="MBC5996328.1"/>
    </source>
</evidence>
<evidence type="ECO:0000259" key="1">
    <source>
        <dbReference type="Pfam" id="PF01902"/>
    </source>
</evidence>
<dbReference type="PIRSF" id="PIRSF039123">
    <property type="entry name" value="Diphthamide_synthase"/>
    <property type="match status" value="1"/>
</dbReference>
<accession>A0ABR7JN31</accession>
<dbReference type="SUPFAM" id="SSF52402">
    <property type="entry name" value="Adenine nucleotide alpha hydrolases-like"/>
    <property type="match status" value="1"/>
</dbReference>
<dbReference type="NCBIfam" id="TIGR00290">
    <property type="entry name" value="MJ0570_dom"/>
    <property type="match status" value="1"/>
</dbReference>
<dbReference type="Gene3D" id="3.40.50.620">
    <property type="entry name" value="HUPs"/>
    <property type="match status" value="1"/>
</dbReference>
<proteinExistence type="predicted"/>
<keyword evidence="2" id="KW-0436">Ligase</keyword>
<dbReference type="CDD" id="cd01994">
    <property type="entry name" value="AANH_PF0828-like"/>
    <property type="match status" value="1"/>
</dbReference>
<sequence length="216" mass="24424">MKNKKFVISFSGGKDSVLALHRMIKKGYTPLALLTTVKKNEDESWTHGINHDFLKKVSDSLGIELITVECDVNEYEKEFERKLLVAKQKGASICVYGDIDIEHHKQWGVDRCNATGMVAEFPLWQENRENLVYEFIDSGFKATIKKVNLNNLGDDFLGKVLTRNLIQEIKATGSDACGENGEYHTFVSDGPLFKNPISFKQGKVTLDENYGHLHII</sequence>
<name>A0ABR7JN31_9FIRM</name>
<dbReference type="RefSeq" id="WP_153972041.1">
    <property type="nucleotide sequence ID" value="NZ_JACRWE010000002.1"/>
</dbReference>
<dbReference type="Gene3D" id="3.90.1490.10">
    <property type="entry name" value="putative n-type atp pyrophosphatase, domain 2"/>
    <property type="match status" value="1"/>
</dbReference>
<dbReference type="EC" id="6.3.1.14" evidence="2"/>
<protein>
    <submittedName>
        <fullName evidence="2">Diphthine--ammonia ligase</fullName>
        <ecNumber evidence="2">6.3.1.14</ecNumber>
    </submittedName>
</protein>